<comment type="function">
    <text evidence="2">Probably part of the ribosome quality control system (RQC). May mediate the addition of alanine residues (Ala tailing) to incompletely synthesized nascent chains from stalled ribosomes, leading to their degradation.</text>
</comment>
<keyword evidence="2" id="KW-0820">tRNA-binding</keyword>
<dbReference type="Proteomes" id="UP000027153">
    <property type="component" value="Unassembled WGS sequence"/>
</dbReference>
<dbReference type="NCBIfam" id="NF041120">
    <property type="entry name" value="RqcH_arch"/>
    <property type="match status" value="1"/>
</dbReference>
<dbReference type="FunFam" id="2.30.310.10:FF:000003">
    <property type="entry name" value="Zinc knuckle domain containing protein"/>
    <property type="match status" value="1"/>
</dbReference>
<dbReference type="GO" id="GO:0043023">
    <property type="term" value="F:ribosomal large subunit binding"/>
    <property type="evidence" value="ECO:0007669"/>
    <property type="project" value="UniProtKB-UniRule"/>
</dbReference>
<dbReference type="GO" id="GO:0005737">
    <property type="term" value="C:cytoplasm"/>
    <property type="evidence" value="ECO:0007669"/>
    <property type="project" value="UniProtKB-ARBA"/>
</dbReference>
<gene>
    <name evidence="2" type="primary">rqcH</name>
    <name evidence="4" type="ORF">ANME2D_01441</name>
</gene>
<comment type="caution">
    <text evidence="4">The sequence shown here is derived from an EMBL/GenBank/DDBJ whole genome shotgun (WGS) entry which is preliminary data.</text>
</comment>
<dbReference type="Pfam" id="PF05833">
    <property type="entry name" value="NFACT_N"/>
    <property type="match status" value="1"/>
</dbReference>
<evidence type="ECO:0000313" key="4">
    <source>
        <dbReference type="EMBL" id="KCZ72040.1"/>
    </source>
</evidence>
<evidence type="ECO:0000313" key="5">
    <source>
        <dbReference type="Proteomes" id="UP000027153"/>
    </source>
</evidence>
<keyword evidence="2" id="KW-0699">rRNA-binding</keyword>
<reference evidence="4 5" key="1">
    <citation type="journal article" date="2013" name="Nature">
        <title>Anaerobic oxidation of methane coupled to nitrate reduction in a novel archaeal lineage.</title>
        <authorList>
            <person name="Haroon M.F."/>
            <person name="Hu S."/>
            <person name="Shi Y."/>
            <person name="Imelfort M."/>
            <person name="Keller J."/>
            <person name="Hugenholtz P."/>
            <person name="Yuan Z."/>
            <person name="Tyson G.W."/>
        </authorList>
    </citation>
    <scope>NUCLEOTIDE SEQUENCE [LARGE SCALE GENOMIC DNA]</scope>
    <source>
        <strain evidence="4 5">ANME-2d</strain>
    </source>
</reference>
<dbReference type="GO" id="GO:1990112">
    <property type="term" value="C:RQC complex"/>
    <property type="evidence" value="ECO:0007669"/>
    <property type="project" value="TreeGrafter"/>
</dbReference>
<dbReference type="InterPro" id="IPR010979">
    <property type="entry name" value="Ribosomal_uS13-like_H2TH"/>
</dbReference>
<keyword evidence="1" id="KW-0175">Coiled coil</keyword>
<accession>A0A062V9L1</accession>
<proteinExistence type="inferred from homology"/>
<dbReference type="EMBL" id="JMIY01000003">
    <property type="protein sequence ID" value="KCZ72040.1"/>
    <property type="molecule type" value="Genomic_DNA"/>
</dbReference>
<dbReference type="PANTHER" id="PTHR15239:SF6">
    <property type="entry name" value="RIBOSOME QUALITY CONTROL COMPLEX SUBUNIT NEMF"/>
    <property type="match status" value="1"/>
</dbReference>
<keyword evidence="2" id="KW-0648">Protein biosynthesis</keyword>
<dbReference type="HAMAP" id="MF_00844_A">
    <property type="entry name" value="RqcH_A"/>
    <property type="match status" value="1"/>
</dbReference>
<keyword evidence="2" id="KW-0694">RNA-binding</keyword>
<dbReference type="InterPro" id="IPR008532">
    <property type="entry name" value="NFACT_RNA-bd"/>
</dbReference>
<dbReference type="GO" id="GO:0000049">
    <property type="term" value="F:tRNA binding"/>
    <property type="evidence" value="ECO:0007669"/>
    <property type="project" value="UniProtKB-UniRule"/>
</dbReference>
<dbReference type="PATRIC" id="fig|1392998.3.peg.1448"/>
<keyword evidence="5" id="KW-1185">Reference proteome</keyword>
<sequence>MKQEISSVDVAAIIKELHPRLYDAKIAKIYQHSPDEIRIGLQIFKEGRTNLVIEAGRRLHLTKYPRTAPKFPQSFPMLLRKYLSGGRITDISQYDFDRIIEINMQRGEDKTILLIELFSKGNIILLDARRRIILPLKSISFKDRKVIRGEVYELPQAQISPVTVTLDELKDMFSQSQTDIVRTLATRMNIGGQYAEEICLHAGIDKNTPAARLSDVDVTSIMGAIQEVFVPLNDGLRPHTVLKDGKATDVLPFPLSQYESDEKKYFDTFNEALDEYFGKKTAEKKGEEAKEGEGKKDERLGPFEYRLQKQIQALKKFQDDEKRLIEKGELIYAHYQMCEGILKAINSARDRDYSWDDIRNILKESDMPEARAIRSINASNGTITVNLDNENVELDIKLSVHQNSQVYYDKAKKLSSKIKGALIAIEETKKLSEKEGAPEIGKKIQKQKPRQRWYEQFRWFISSDGFLVIGGRDAQSNEDIVKKYLEKRDIFFHTHVSGSPAVIIKTEGNEVPETTLLEAAQFTVSYSGIWKSGQVSGDCYRVFPEQVSNTPEPGEYLAKGAFMIRGKRNYYKDVMLEVALGLELNEDKRLIGGPVSAVRSRTQSVIEIEPGEFNQNDLSKKIYRILSDRFEDKKLIKSIASPDKIAMFLPPGGSRIKAESPGRAL</sequence>
<evidence type="ECO:0000259" key="3">
    <source>
        <dbReference type="Pfam" id="PF05670"/>
    </source>
</evidence>
<feature type="domain" description="NFACT RNA-binding" evidence="3">
    <location>
        <begin position="457"/>
        <end position="566"/>
    </location>
</feature>
<dbReference type="GO" id="GO:0019843">
    <property type="term" value="F:rRNA binding"/>
    <property type="evidence" value="ECO:0007669"/>
    <property type="project" value="UniProtKB-UniRule"/>
</dbReference>
<dbReference type="RefSeq" id="WP_048090061.1">
    <property type="nucleotide sequence ID" value="NZ_JMIY01000003.1"/>
</dbReference>
<evidence type="ECO:0000256" key="1">
    <source>
        <dbReference type="ARBA" id="ARBA00023054"/>
    </source>
</evidence>
<name>A0A062V9L1_9EURY</name>
<comment type="similarity">
    <text evidence="2">Belongs to the NEMF family.</text>
</comment>
<evidence type="ECO:0000256" key="2">
    <source>
        <dbReference type="HAMAP-Rule" id="MF_00844"/>
    </source>
</evidence>
<dbReference type="InterPro" id="IPR051608">
    <property type="entry name" value="RQC_Subunit_NEMF"/>
</dbReference>
<dbReference type="PANTHER" id="PTHR15239">
    <property type="entry name" value="NUCLEAR EXPORT MEDIATOR FACTOR NEMF"/>
    <property type="match status" value="1"/>
</dbReference>
<comment type="subunit">
    <text evidence="2">Associates with stalled 50S ribosomal subunits.</text>
</comment>
<protein>
    <recommendedName>
        <fullName evidence="2">Archaeal Rqc2 homolog aRqcH</fullName>
        <shortName evidence="2">aRqcH</shortName>
    </recommendedName>
</protein>
<organism evidence="4 5">
    <name type="scientific">Candidatus Methanoperedens nitratireducens</name>
    <dbReference type="NCBI Taxonomy" id="1392998"/>
    <lineage>
        <taxon>Archaea</taxon>
        <taxon>Methanobacteriati</taxon>
        <taxon>Methanobacteriota</taxon>
        <taxon>Stenosarchaea group</taxon>
        <taxon>Methanomicrobia</taxon>
        <taxon>Methanosarcinales</taxon>
        <taxon>ANME-2 cluster</taxon>
        <taxon>Candidatus Methanoperedentaceae</taxon>
        <taxon>Candidatus Methanoperedens</taxon>
    </lineage>
</organism>
<dbReference type="SUPFAM" id="SSF46946">
    <property type="entry name" value="S13-like H2TH domain"/>
    <property type="match status" value="1"/>
</dbReference>
<dbReference type="AlphaFoldDB" id="A0A062V9L1"/>
<dbReference type="Gene3D" id="2.30.310.10">
    <property type="entry name" value="ibrinogen binding protein from staphylococcus aureus domain"/>
    <property type="match status" value="1"/>
</dbReference>
<dbReference type="OrthoDB" id="10943at2157"/>
<dbReference type="GO" id="GO:0072344">
    <property type="term" value="P:rescue of stalled ribosome"/>
    <property type="evidence" value="ECO:0007669"/>
    <property type="project" value="UniProtKB-UniRule"/>
</dbReference>
<dbReference type="Pfam" id="PF05670">
    <property type="entry name" value="NFACT-R_1"/>
    <property type="match status" value="1"/>
</dbReference>
<dbReference type="Gene3D" id="1.10.8.50">
    <property type="match status" value="1"/>
</dbReference>
<dbReference type="InterPro" id="IPR043681">
    <property type="entry name" value="RqcH_archaeal"/>
</dbReference>